<dbReference type="Pfam" id="PF00689">
    <property type="entry name" value="Cation_ATPase_C"/>
    <property type="match status" value="1"/>
</dbReference>
<dbReference type="InterPro" id="IPR023298">
    <property type="entry name" value="ATPase_P-typ_TM_dom_sf"/>
</dbReference>
<dbReference type="EMBL" id="BAAART010000108">
    <property type="protein sequence ID" value="GAA2246474.1"/>
    <property type="molecule type" value="Genomic_DNA"/>
</dbReference>
<name>A0ABN3E1K7_9ACTN</name>
<gene>
    <name evidence="3" type="ORF">GCM10010104_48620</name>
</gene>
<evidence type="ECO:0000313" key="3">
    <source>
        <dbReference type="EMBL" id="GAA2246474.1"/>
    </source>
</evidence>
<feature type="region of interest" description="Disordered" evidence="1">
    <location>
        <begin position="129"/>
        <end position="160"/>
    </location>
</feature>
<comment type="caution">
    <text evidence="3">The sequence shown here is derived from an EMBL/GenBank/DDBJ whole genome shotgun (WGS) entry which is preliminary data.</text>
</comment>
<dbReference type="SUPFAM" id="SSF81665">
    <property type="entry name" value="Calcium ATPase, transmembrane domain M"/>
    <property type="match status" value="1"/>
</dbReference>
<protein>
    <recommendedName>
        <fullName evidence="2">Cation-transporting P-type ATPase C-terminal domain-containing protein</fullName>
    </recommendedName>
</protein>
<sequence>MWVDIIMDGPHAMALAVDPARDDVRRRPPRDAKERILDARRPSAIGRAGAVMAAGTVALPALRRSPFGTDTALTMAFMCCSTCSTPSARADDGALLGGDQLRNRTLWLCLAGVLVVQVIAVHLPAAREVAREATGPSTMGRTVPGRDLRPLHRHRSSART</sequence>
<evidence type="ECO:0000313" key="4">
    <source>
        <dbReference type="Proteomes" id="UP001501474"/>
    </source>
</evidence>
<evidence type="ECO:0000256" key="1">
    <source>
        <dbReference type="SAM" id="MobiDB-lite"/>
    </source>
</evidence>
<evidence type="ECO:0000259" key="2">
    <source>
        <dbReference type="Pfam" id="PF00689"/>
    </source>
</evidence>
<dbReference type="Proteomes" id="UP001501474">
    <property type="component" value="Unassembled WGS sequence"/>
</dbReference>
<keyword evidence="4" id="KW-1185">Reference proteome</keyword>
<accession>A0ABN3E1K7</accession>
<organism evidence="3 4">
    <name type="scientific">Streptomyces indiaensis</name>
    <dbReference type="NCBI Taxonomy" id="284033"/>
    <lineage>
        <taxon>Bacteria</taxon>
        <taxon>Bacillati</taxon>
        <taxon>Actinomycetota</taxon>
        <taxon>Actinomycetes</taxon>
        <taxon>Kitasatosporales</taxon>
        <taxon>Streptomycetaceae</taxon>
        <taxon>Streptomyces</taxon>
    </lineage>
</organism>
<reference evidence="3 4" key="1">
    <citation type="journal article" date="2019" name="Int. J. Syst. Evol. Microbiol.">
        <title>The Global Catalogue of Microorganisms (GCM) 10K type strain sequencing project: providing services to taxonomists for standard genome sequencing and annotation.</title>
        <authorList>
            <consortium name="The Broad Institute Genomics Platform"/>
            <consortium name="The Broad Institute Genome Sequencing Center for Infectious Disease"/>
            <person name="Wu L."/>
            <person name="Ma J."/>
        </authorList>
    </citation>
    <scope>NUCLEOTIDE SEQUENCE [LARGE SCALE GENOMIC DNA]</scope>
    <source>
        <strain evidence="3 4">JCM 3053</strain>
    </source>
</reference>
<proteinExistence type="predicted"/>
<feature type="compositionally biased region" description="Basic residues" evidence="1">
    <location>
        <begin position="151"/>
        <end position="160"/>
    </location>
</feature>
<dbReference type="Gene3D" id="1.20.1110.10">
    <property type="entry name" value="Calcium-transporting ATPase, transmembrane domain"/>
    <property type="match status" value="1"/>
</dbReference>
<feature type="domain" description="Cation-transporting P-type ATPase C-terminal" evidence="2">
    <location>
        <begin position="2"/>
        <end position="129"/>
    </location>
</feature>
<dbReference type="InterPro" id="IPR006068">
    <property type="entry name" value="ATPase_P-typ_cation-transptr_C"/>
</dbReference>